<evidence type="ECO:0000313" key="4">
    <source>
        <dbReference type="EMBL" id="KRK15690.1"/>
    </source>
</evidence>
<dbReference type="EMBL" id="AZCN01000043">
    <property type="protein sequence ID" value="KRK15690.1"/>
    <property type="molecule type" value="Genomic_DNA"/>
</dbReference>
<feature type="domain" description="HTH tetR-type" evidence="3">
    <location>
        <begin position="6"/>
        <end position="66"/>
    </location>
</feature>
<dbReference type="eggNOG" id="COG1309">
    <property type="taxonomic scope" value="Bacteria"/>
</dbReference>
<evidence type="ECO:0000259" key="3">
    <source>
        <dbReference type="PROSITE" id="PS50977"/>
    </source>
</evidence>
<dbReference type="InterPro" id="IPR036271">
    <property type="entry name" value="Tet_transcr_reg_TetR-rel_C_sf"/>
</dbReference>
<dbReference type="SUPFAM" id="SSF48498">
    <property type="entry name" value="Tetracyclin repressor-like, C-terminal domain"/>
    <property type="match status" value="1"/>
</dbReference>
<sequence length="204" mass="23250">MVRKKQITRERILTGAYQLVVAQGFTHFTARNVAHAIHCSTQPLYQEFGSMANLKQAILLKLQHYLVNEVYNRQVTGDRMLDMALDYIKFAQDNPELYHVIFVEDHFGTNAMHDFTYCYGQRLLAHYKPAKQLSAAASENVITGMWIIAQGIASLVSSSFITISEKQAINLLRAALYDFIHNNRLEDGQITVNSLQQLDQLTKI</sequence>
<name>A0A0R1F919_9LACO</name>
<dbReference type="GeneID" id="65916261"/>
<dbReference type="PROSITE" id="PS50977">
    <property type="entry name" value="HTH_TETR_2"/>
    <property type="match status" value="1"/>
</dbReference>
<feature type="DNA-binding region" description="H-T-H motif" evidence="2">
    <location>
        <begin position="29"/>
        <end position="48"/>
    </location>
</feature>
<dbReference type="Gene3D" id="1.10.357.10">
    <property type="entry name" value="Tetracycline Repressor, domain 2"/>
    <property type="match status" value="1"/>
</dbReference>
<dbReference type="InterPro" id="IPR009057">
    <property type="entry name" value="Homeodomain-like_sf"/>
</dbReference>
<proteinExistence type="predicted"/>
<keyword evidence="1 2" id="KW-0238">DNA-binding</keyword>
<comment type="caution">
    <text evidence="4">The sequence shown here is derived from an EMBL/GenBank/DDBJ whole genome shotgun (WGS) entry which is preliminary data.</text>
</comment>
<evidence type="ECO:0000256" key="2">
    <source>
        <dbReference type="PROSITE-ProRule" id="PRU00335"/>
    </source>
</evidence>
<dbReference type="InterPro" id="IPR001647">
    <property type="entry name" value="HTH_TetR"/>
</dbReference>
<dbReference type="PATRIC" id="fig|913848.6.peg.1625"/>
<dbReference type="GO" id="GO:0003677">
    <property type="term" value="F:DNA binding"/>
    <property type="evidence" value="ECO:0007669"/>
    <property type="project" value="UniProtKB-UniRule"/>
</dbReference>
<accession>A0A0R1F919</accession>
<dbReference type="Gene3D" id="1.10.10.60">
    <property type="entry name" value="Homeodomain-like"/>
    <property type="match status" value="1"/>
</dbReference>
<evidence type="ECO:0000256" key="1">
    <source>
        <dbReference type="ARBA" id="ARBA00023125"/>
    </source>
</evidence>
<protein>
    <submittedName>
        <fullName evidence="4">TetR family transcriptional regulator</fullName>
    </submittedName>
</protein>
<gene>
    <name evidence="4" type="ORF">FD22_GL001586</name>
</gene>
<organism evidence="4 5">
    <name type="scientific">Loigolactobacillus coryniformis subsp. coryniformis KCTC 3167 = DSM 20001</name>
    <dbReference type="NCBI Taxonomy" id="913848"/>
    <lineage>
        <taxon>Bacteria</taxon>
        <taxon>Bacillati</taxon>
        <taxon>Bacillota</taxon>
        <taxon>Bacilli</taxon>
        <taxon>Lactobacillales</taxon>
        <taxon>Lactobacillaceae</taxon>
        <taxon>Loigolactobacillus</taxon>
    </lineage>
</organism>
<dbReference type="RefSeq" id="WP_010010904.1">
    <property type="nucleotide sequence ID" value="NZ_AZCN01000043.1"/>
</dbReference>
<dbReference type="AlphaFoldDB" id="A0A0R1F919"/>
<dbReference type="Proteomes" id="UP000051181">
    <property type="component" value="Unassembled WGS sequence"/>
</dbReference>
<reference evidence="4 5" key="1">
    <citation type="journal article" date="2015" name="Genome Announc.">
        <title>Expanding the biotechnology potential of lactobacilli through comparative genomics of 213 strains and associated genera.</title>
        <authorList>
            <person name="Sun Z."/>
            <person name="Harris H.M."/>
            <person name="McCann A."/>
            <person name="Guo C."/>
            <person name="Argimon S."/>
            <person name="Zhang W."/>
            <person name="Yang X."/>
            <person name="Jeffery I.B."/>
            <person name="Cooney J.C."/>
            <person name="Kagawa T.F."/>
            <person name="Liu W."/>
            <person name="Song Y."/>
            <person name="Salvetti E."/>
            <person name="Wrobel A."/>
            <person name="Rasinkangas P."/>
            <person name="Parkhill J."/>
            <person name="Rea M.C."/>
            <person name="O'Sullivan O."/>
            <person name="Ritari J."/>
            <person name="Douillard F.P."/>
            <person name="Paul Ross R."/>
            <person name="Yang R."/>
            <person name="Briner A.E."/>
            <person name="Felis G.E."/>
            <person name="de Vos W.M."/>
            <person name="Barrangou R."/>
            <person name="Klaenhammer T.R."/>
            <person name="Caufield P.W."/>
            <person name="Cui Y."/>
            <person name="Zhang H."/>
            <person name="O'Toole P.W."/>
        </authorList>
    </citation>
    <scope>NUCLEOTIDE SEQUENCE [LARGE SCALE GENOMIC DNA]</scope>
    <source>
        <strain evidence="4 5">DSM 20001</strain>
    </source>
</reference>
<dbReference type="SUPFAM" id="SSF46689">
    <property type="entry name" value="Homeodomain-like"/>
    <property type="match status" value="1"/>
</dbReference>
<evidence type="ECO:0000313" key="5">
    <source>
        <dbReference type="Proteomes" id="UP000051181"/>
    </source>
</evidence>